<keyword evidence="3" id="KW-1185">Reference proteome</keyword>
<gene>
    <name evidence="2" type="ORF">GCM10009550_58120</name>
</gene>
<dbReference type="EMBL" id="BAAAHH010000029">
    <property type="protein sequence ID" value="GAA0963096.1"/>
    <property type="molecule type" value="Genomic_DNA"/>
</dbReference>
<evidence type="ECO:0000313" key="3">
    <source>
        <dbReference type="Proteomes" id="UP001500665"/>
    </source>
</evidence>
<name>A0ABN1RSZ4_9ACTN</name>
<accession>A0ABN1RSZ4</accession>
<comment type="caution">
    <text evidence="2">The sequence shown here is derived from an EMBL/GenBank/DDBJ whole genome shotgun (WGS) entry which is preliminary data.</text>
</comment>
<dbReference type="Proteomes" id="UP001500665">
    <property type="component" value="Unassembled WGS sequence"/>
</dbReference>
<evidence type="ECO:0000256" key="1">
    <source>
        <dbReference type="SAM" id="MobiDB-lite"/>
    </source>
</evidence>
<reference evidence="2 3" key="1">
    <citation type="journal article" date="2019" name="Int. J. Syst. Evol. Microbiol.">
        <title>The Global Catalogue of Microorganisms (GCM) 10K type strain sequencing project: providing services to taxonomists for standard genome sequencing and annotation.</title>
        <authorList>
            <consortium name="The Broad Institute Genomics Platform"/>
            <consortium name="The Broad Institute Genome Sequencing Center for Infectious Disease"/>
            <person name="Wu L."/>
            <person name="Ma J."/>
        </authorList>
    </citation>
    <scope>NUCLEOTIDE SEQUENCE [LARGE SCALE GENOMIC DNA]</scope>
    <source>
        <strain evidence="2 3">JCM 10696</strain>
    </source>
</reference>
<feature type="compositionally biased region" description="Basic residues" evidence="1">
    <location>
        <begin position="116"/>
        <end position="126"/>
    </location>
</feature>
<organism evidence="2 3">
    <name type="scientific">Actinocorallia libanotica</name>
    <dbReference type="NCBI Taxonomy" id="46162"/>
    <lineage>
        <taxon>Bacteria</taxon>
        <taxon>Bacillati</taxon>
        <taxon>Actinomycetota</taxon>
        <taxon>Actinomycetes</taxon>
        <taxon>Streptosporangiales</taxon>
        <taxon>Thermomonosporaceae</taxon>
        <taxon>Actinocorallia</taxon>
    </lineage>
</organism>
<protein>
    <submittedName>
        <fullName evidence="2">Uncharacterized protein</fullName>
    </submittedName>
</protein>
<feature type="region of interest" description="Disordered" evidence="1">
    <location>
        <begin position="1"/>
        <end position="24"/>
    </location>
</feature>
<evidence type="ECO:0000313" key="2">
    <source>
        <dbReference type="EMBL" id="GAA0963096.1"/>
    </source>
</evidence>
<feature type="region of interest" description="Disordered" evidence="1">
    <location>
        <begin position="116"/>
        <end position="138"/>
    </location>
</feature>
<feature type="region of interest" description="Disordered" evidence="1">
    <location>
        <begin position="70"/>
        <end position="97"/>
    </location>
</feature>
<sequence length="138" mass="15037">MEHELNLHPVDSEPTASGHATGTRDPAVLRAVAVMTNTLGHARGGRWVLPCARAEDDRMRDIEIDLTAPSGRRCRPPAPPSCSVSRPPCRPGNARGAQVLSPAFTGVVEGTRHRLTARRVARRGRGRPWEGSSRPRLR</sequence>
<proteinExistence type="predicted"/>